<dbReference type="Proteomes" id="UP000694865">
    <property type="component" value="Unplaced"/>
</dbReference>
<sequence>MYQRSKRDTVPETQRDCTDPQNPVYPDTVTETTERLEDLRTKMAAKGINAYIIPSEDPHNSEYIAECHKRRAWITGFTGSAGLAIVTETKAALWTDGRYSLQVEQQLDCNWDVMQTSNADTPSQWDWLIGKLTGGTATVPHKVGFDPTLLSISAYNKYAEAFIDAQPDTYIEMHSIPDDNLIDGIWADRPTCTNEKLSILAIEWTGQEWWEKLKMLQDDYMTDTVVDMMVLHALDDTA</sequence>
<feature type="compositionally biased region" description="Basic and acidic residues" evidence="1">
    <location>
        <begin position="1"/>
        <end position="18"/>
    </location>
</feature>
<dbReference type="PANTHER" id="PTHR43763:SF18">
    <property type="entry name" value="XAA-PRO AMINOPEPTIDASE 1"/>
    <property type="match status" value="1"/>
</dbReference>
<dbReference type="InterPro" id="IPR050422">
    <property type="entry name" value="X-Pro_aminopeptidase_P"/>
</dbReference>
<accession>A0ABM0MH89</accession>
<dbReference type="RefSeq" id="XP_006819380.1">
    <property type="nucleotide sequence ID" value="XM_006819317.1"/>
</dbReference>
<dbReference type="PANTHER" id="PTHR43763">
    <property type="entry name" value="XAA-PRO AMINOPEPTIDASE 1"/>
    <property type="match status" value="1"/>
</dbReference>
<evidence type="ECO:0000313" key="3">
    <source>
        <dbReference type="Proteomes" id="UP000694865"/>
    </source>
</evidence>
<proteinExistence type="predicted"/>
<evidence type="ECO:0000259" key="2">
    <source>
        <dbReference type="Pfam" id="PF01321"/>
    </source>
</evidence>
<evidence type="ECO:0000313" key="4">
    <source>
        <dbReference type="RefSeq" id="XP_006819380.1"/>
    </source>
</evidence>
<dbReference type="InterPro" id="IPR029149">
    <property type="entry name" value="Creatin/AminoP/Spt16_N"/>
</dbReference>
<evidence type="ECO:0000256" key="1">
    <source>
        <dbReference type="SAM" id="MobiDB-lite"/>
    </source>
</evidence>
<feature type="domain" description="Creatinase N-terminal" evidence="2">
    <location>
        <begin position="35"/>
        <end position="163"/>
    </location>
</feature>
<organism evidence="3 4">
    <name type="scientific">Saccoglossus kowalevskii</name>
    <name type="common">Acorn worm</name>
    <dbReference type="NCBI Taxonomy" id="10224"/>
    <lineage>
        <taxon>Eukaryota</taxon>
        <taxon>Metazoa</taxon>
        <taxon>Hemichordata</taxon>
        <taxon>Enteropneusta</taxon>
        <taxon>Harrimaniidae</taxon>
        <taxon>Saccoglossus</taxon>
    </lineage>
</organism>
<name>A0ABM0MH89_SACKO</name>
<dbReference type="SUPFAM" id="SSF53092">
    <property type="entry name" value="Creatinase/prolidase N-terminal domain"/>
    <property type="match status" value="1"/>
</dbReference>
<dbReference type="GeneID" id="102805694"/>
<reference evidence="4" key="1">
    <citation type="submission" date="2025-08" db="UniProtKB">
        <authorList>
            <consortium name="RefSeq"/>
        </authorList>
    </citation>
    <scope>IDENTIFICATION</scope>
    <source>
        <tissue evidence="4">Testes</tissue>
    </source>
</reference>
<protein>
    <submittedName>
        <fullName evidence="4">Xaa-Pro aminopeptidase 2-like</fullName>
    </submittedName>
</protein>
<dbReference type="Gene3D" id="3.40.350.10">
    <property type="entry name" value="Creatinase/prolidase N-terminal domain"/>
    <property type="match status" value="2"/>
</dbReference>
<gene>
    <name evidence="4" type="primary">LOC102805694</name>
</gene>
<keyword evidence="3" id="KW-1185">Reference proteome</keyword>
<dbReference type="Pfam" id="PF01321">
    <property type="entry name" value="Creatinase_N"/>
    <property type="match status" value="1"/>
</dbReference>
<feature type="region of interest" description="Disordered" evidence="1">
    <location>
        <begin position="1"/>
        <end position="27"/>
    </location>
</feature>
<dbReference type="InterPro" id="IPR000587">
    <property type="entry name" value="Creatinase_N"/>
</dbReference>
<feature type="non-terminal residue" evidence="4">
    <location>
        <position position="238"/>
    </location>
</feature>